<feature type="compositionally biased region" description="Basic and acidic residues" evidence="1">
    <location>
        <begin position="284"/>
        <end position="293"/>
    </location>
</feature>
<protein>
    <submittedName>
        <fullName evidence="2">Uncharacterized protein</fullName>
    </submittedName>
</protein>
<comment type="caution">
    <text evidence="2">The sequence shown here is derived from an EMBL/GenBank/DDBJ whole genome shotgun (WGS) entry which is preliminary data.</text>
</comment>
<dbReference type="EMBL" id="PXYT01000040">
    <property type="protein sequence ID" value="PSR26190.1"/>
    <property type="molecule type" value="Genomic_DNA"/>
</dbReference>
<evidence type="ECO:0000313" key="3">
    <source>
        <dbReference type="Proteomes" id="UP000242699"/>
    </source>
</evidence>
<name>A0A2T2WVD3_9FIRM</name>
<evidence type="ECO:0000313" key="2">
    <source>
        <dbReference type="EMBL" id="PSR26190.1"/>
    </source>
</evidence>
<reference evidence="2 3" key="1">
    <citation type="journal article" date="2014" name="BMC Genomics">
        <title>Comparison of environmental and isolate Sulfobacillus genomes reveals diverse carbon, sulfur, nitrogen, and hydrogen metabolisms.</title>
        <authorList>
            <person name="Justice N.B."/>
            <person name="Norman A."/>
            <person name="Brown C.T."/>
            <person name="Singh A."/>
            <person name="Thomas B.C."/>
            <person name="Banfield J.F."/>
        </authorList>
    </citation>
    <scope>NUCLEOTIDE SEQUENCE [LARGE SCALE GENOMIC DNA]</scope>
    <source>
        <strain evidence="2">AMDSBA1</strain>
    </source>
</reference>
<organism evidence="2 3">
    <name type="scientific">Sulfobacillus benefaciens</name>
    <dbReference type="NCBI Taxonomy" id="453960"/>
    <lineage>
        <taxon>Bacteria</taxon>
        <taxon>Bacillati</taxon>
        <taxon>Bacillota</taxon>
        <taxon>Clostridia</taxon>
        <taxon>Eubacteriales</taxon>
        <taxon>Clostridiales Family XVII. Incertae Sedis</taxon>
        <taxon>Sulfobacillus</taxon>
    </lineage>
</organism>
<accession>A0A2T2WVD3</accession>
<dbReference type="Proteomes" id="UP000242699">
    <property type="component" value="Unassembled WGS sequence"/>
</dbReference>
<sequence>MEAQNAVATSAHRVTFLTNGQDILTAWDGPEGPASAPRLDQALATLPDRPGWQIPGAAEGTAVDWAPLVRRAVQGAQQELAANPAPEALQWLVVTAQDSWLVSHPTADQPVPPPNAPHLVIGIGHRRFVELDETQLTPVQDRLQALVQKGLRDPLAGSRRTSDGLCNPDPEDGAPTRLLTLPRYHLFGLQTTGQQGAFTIVDRWNDTPLTQQAHAFVAEGQRMQPGNPVVGHLVQQAETALVPQRIEGRNWTVFARPLTSVEPGPLPPESEWFRHPGVQPVLDREDRRFRQRLEPAPPPPTVVKAPTSAAAPVRRAPPQPAPSKLGW</sequence>
<evidence type="ECO:0000256" key="1">
    <source>
        <dbReference type="SAM" id="MobiDB-lite"/>
    </source>
</evidence>
<feature type="region of interest" description="Disordered" evidence="1">
    <location>
        <begin position="154"/>
        <end position="174"/>
    </location>
</feature>
<proteinExistence type="predicted"/>
<feature type="compositionally biased region" description="Low complexity" evidence="1">
    <location>
        <begin position="302"/>
        <end position="314"/>
    </location>
</feature>
<feature type="region of interest" description="Disordered" evidence="1">
    <location>
        <begin position="284"/>
        <end position="327"/>
    </location>
</feature>
<gene>
    <name evidence="2" type="ORF">C7B43_14610</name>
</gene>
<dbReference type="AlphaFoldDB" id="A0A2T2WVD3"/>